<sequence>MLDIAFDDIDEAALAQLVANETPESRDLEFKRDLPGQEPDNIREFLADVTSLANTNGGDLIFGIEDVDGVAAGLPGVAIANIDNEILRLEQIIRTNVDPRLIGVRIRHIPFAAGNGALLIRIPPGLQPPHRVTFRNSGKFYARTSRGKYELDVHELRHAFVDSSRLPARFRQYHAEGIERARGIDMPFAIMNDPTAVVSTMPLSLFREEREIAITDDHALVPIRPNAYSSIDMMEGVMLHTPVDEATGRVRSFAITYRNGRTDVAWTIGGTRQNQQGQDMKLVFAPSFEEGLITAARATQTRLQQFGVEGPWIVIASVYGVKDHFMIFGDHYQTRPAFKDETLIGELRLDRIEVTGLLPLAKKFWLHFGVHRPENQAFGPPNGLAG</sequence>
<comment type="caution">
    <text evidence="2">The sequence shown here is derived from an EMBL/GenBank/DDBJ whole genome shotgun (WGS) entry which is preliminary data.</text>
</comment>
<protein>
    <submittedName>
        <fullName evidence="2">Divergent AAA domain protein</fullName>
    </submittedName>
</protein>
<dbReference type="InterPro" id="IPR007421">
    <property type="entry name" value="Schlafen_AlbA_2_dom"/>
</dbReference>
<evidence type="ECO:0000313" key="2">
    <source>
        <dbReference type="EMBL" id="OHT19386.1"/>
    </source>
</evidence>
<dbReference type="AlphaFoldDB" id="A0A1S1HCX5"/>
<reference evidence="2 3" key="1">
    <citation type="submission" date="2016-09" db="EMBL/GenBank/DDBJ databases">
        <title>Metabolic pathway, cell adaptation mechanisms and a novel monoxygenase revealed through proteogenomic-transcription analysis of a Sphingomonas haloaromaticamans strain degrading the fungicide ortho-phenylphenol.</title>
        <authorList>
            <person name="Perruchon C."/>
            <person name="Papadopoulou E.S."/>
            <person name="Rousidou C."/>
            <person name="Vasileiadis S."/>
            <person name="Tanou G."/>
            <person name="Amoutzias G."/>
            <person name="Molassiotis A."/>
            <person name="Karpouzas D.G."/>
        </authorList>
    </citation>
    <scope>NUCLEOTIDE SEQUENCE [LARGE SCALE GENOMIC DNA]</scope>
    <source>
        <strain evidence="2 3">P3</strain>
    </source>
</reference>
<dbReference type="Pfam" id="PF04326">
    <property type="entry name" value="SLFN_AlbA_2"/>
    <property type="match status" value="1"/>
</dbReference>
<dbReference type="Proteomes" id="UP000179467">
    <property type="component" value="Unassembled WGS sequence"/>
</dbReference>
<gene>
    <name evidence="2" type="ORF">BHE75_01371</name>
</gene>
<dbReference type="RefSeq" id="WP_070933303.1">
    <property type="nucleotide sequence ID" value="NZ_MIPT01000001.1"/>
</dbReference>
<evidence type="ECO:0000259" key="1">
    <source>
        <dbReference type="Pfam" id="PF04326"/>
    </source>
</evidence>
<accession>A0A1S1HCX5</accession>
<dbReference type="Gene3D" id="3.30.950.30">
    <property type="entry name" value="Schlafen, AAA domain"/>
    <property type="match status" value="1"/>
</dbReference>
<dbReference type="InterPro" id="IPR038461">
    <property type="entry name" value="Schlafen_AlbA_2_dom_sf"/>
</dbReference>
<name>A0A1S1HCX5_9SPHN</name>
<organism evidence="2 3">
    <name type="scientific">Edaphosphingomonas haloaromaticamans</name>
    <dbReference type="NCBI Taxonomy" id="653954"/>
    <lineage>
        <taxon>Bacteria</taxon>
        <taxon>Pseudomonadati</taxon>
        <taxon>Pseudomonadota</taxon>
        <taxon>Alphaproteobacteria</taxon>
        <taxon>Sphingomonadales</taxon>
        <taxon>Rhizorhabdaceae</taxon>
        <taxon>Edaphosphingomonas</taxon>
    </lineage>
</organism>
<feature type="domain" description="Schlafen AlbA-2" evidence="1">
    <location>
        <begin position="24"/>
        <end position="151"/>
    </location>
</feature>
<keyword evidence="3" id="KW-1185">Reference proteome</keyword>
<dbReference type="OrthoDB" id="7817026at2"/>
<proteinExistence type="predicted"/>
<evidence type="ECO:0000313" key="3">
    <source>
        <dbReference type="Proteomes" id="UP000179467"/>
    </source>
</evidence>
<dbReference type="EMBL" id="MIPT01000001">
    <property type="protein sequence ID" value="OHT19386.1"/>
    <property type="molecule type" value="Genomic_DNA"/>
</dbReference>